<keyword evidence="7" id="KW-1185">Reference proteome</keyword>
<dbReference type="GeneID" id="8108562"/>
<feature type="transmembrane region" description="Helical" evidence="4">
    <location>
        <begin position="345"/>
        <end position="364"/>
    </location>
</feature>
<organism evidence="6 7">
    <name type="scientific">Talaromyces stipitatus (strain ATCC 10500 / CBS 375.48 / QM 6759 / NRRL 1006)</name>
    <name type="common">Penicillium stipitatum</name>
    <dbReference type="NCBI Taxonomy" id="441959"/>
    <lineage>
        <taxon>Eukaryota</taxon>
        <taxon>Fungi</taxon>
        <taxon>Dikarya</taxon>
        <taxon>Ascomycota</taxon>
        <taxon>Pezizomycotina</taxon>
        <taxon>Eurotiomycetes</taxon>
        <taxon>Eurotiomycetidae</taxon>
        <taxon>Eurotiales</taxon>
        <taxon>Trichocomaceae</taxon>
        <taxon>Talaromyces</taxon>
        <taxon>Talaromyces sect. Talaromyces</taxon>
    </lineage>
</organism>
<feature type="transmembrane region" description="Helical" evidence="4">
    <location>
        <begin position="12"/>
        <end position="31"/>
    </location>
</feature>
<sequence length="453" mass="49822">MALPFRQKLILVLTFGVAIFVILLHVIHIVVRERTAISAIKQNTATTIGDIKTGDYTWSSAGSFIWATVEVNTTLVCACVPSLKPLAARFSPSLLRNAREKSQMENGEFKTSPQPSGRENVAGEMMDVITSRPTEGAETAQIPEGESGDSFEEEPPIINVLNKRPASMPKLTKKESFPPNVLISAIFFLWGFSYGLINILDLGFKAEVQQNPWELRGLHAAYYSGYLLGGVLLARLFLKRLGFAGAIIGALYIYACGVLTFWPSAVLASLPTFIVSNIVVGTGLAVLEAAANLFAAICGPLEYSEIRLCITQAIQAIGSVSAKKFAQRVLFKDPNNATDIIRVQWTYLAIAFLTVLLSVLFYYLPLPEAPNDDLRQLAAQRPENTTKLWTMPTCYVTMGIGIWSQLFYVAGQEAHNVNFNDYLVFSRPRSQLTPTDFQSIGNVLFVLGRLLVP</sequence>
<feature type="transmembrane region" description="Helical" evidence="4">
    <location>
        <begin position="243"/>
        <end position="262"/>
    </location>
</feature>
<dbReference type="PhylomeDB" id="B8M9X2"/>
<dbReference type="PANTHER" id="PTHR43702:SF13">
    <property type="entry name" value="MONOSACCHARIDE TRANSPORTER, PUTATIVE (AFU_ORTHOLOGUE AFUA_4G06630)-RELATED"/>
    <property type="match status" value="1"/>
</dbReference>
<evidence type="ECO:0000256" key="1">
    <source>
        <dbReference type="ARBA" id="ARBA00004429"/>
    </source>
</evidence>
<dbReference type="eggNOG" id="ENOG502QT45">
    <property type="taxonomic scope" value="Eukaryota"/>
</dbReference>
<evidence type="ECO:0000259" key="5">
    <source>
        <dbReference type="Pfam" id="PF20684"/>
    </source>
</evidence>
<gene>
    <name evidence="6" type="ORF">TSTA_118880</name>
</gene>
<dbReference type="InParanoid" id="B8M9X2"/>
<dbReference type="GO" id="GO:0005886">
    <property type="term" value="C:plasma membrane"/>
    <property type="evidence" value="ECO:0007669"/>
    <property type="project" value="UniProtKB-SubCell"/>
</dbReference>
<dbReference type="PANTHER" id="PTHR43702">
    <property type="entry name" value="L-FUCOSE-PROTON SYMPORTER"/>
    <property type="match status" value="1"/>
</dbReference>
<dbReference type="VEuPathDB" id="FungiDB:TSTA_118880"/>
<keyword evidence="2" id="KW-1003">Cell membrane</keyword>
<dbReference type="InterPro" id="IPR036259">
    <property type="entry name" value="MFS_trans_sf"/>
</dbReference>
<dbReference type="Proteomes" id="UP000001745">
    <property type="component" value="Unassembled WGS sequence"/>
</dbReference>
<evidence type="ECO:0000313" key="7">
    <source>
        <dbReference type="Proteomes" id="UP000001745"/>
    </source>
</evidence>
<evidence type="ECO:0000256" key="4">
    <source>
        <dbReference type="SAM" id="Phobius"/>
    </source>
</evidence>
<dbReference type="SUPFAM" id="SSF103473">
    <property type="entry name" value="MFS general substrate transporter"/>
    <property type="match status" value="1"/>
</dbReference>
<keyword evidence="4" id="KW-1133">Transmembrane helix</keyword>
<dbReference type="RefSeq" id="XP_002482116.1">
    <property type="nucleotide sequence ID" value="XM_002482071.1"/>
</dbReference>
<feature type="transmembrane region" description="Helical" evidence="4">
    <location>
        <begin position="180"/>
        <end position="200"/>
    </location>
</feature>
<dbReference type="HOGENOM" id="CLU_006746_2_0_1"/>
<accession>B8M9X2</accession>
<dbReference type="EMBL" id="EQ962655">
    <property type="protein sequence ID" value="EED18124.1"/>
    <property type="molecule type" value="Genomic_DNA"/>
</dbReference>
<comment type="subcellular location">
    <subcellularLocation>
        <location evidence="1">Cell inner membrane</location>
        <topology evidence="1">Multi-pass membrane protein</topology>
    </subcellularLocation>
</comment>
<feature type="transmembrane region" description="Helical" evidence="4">
    <location>
        <begin position="274"/>
        <end position="298"/>
    </location>
</feature>
<keyword evidence="4" id="KW-0812">Transmembrane</keyword>
<feature type="region of interest" description="Disordered" evidence="3">
    <location>
        <begin position="101"/>
        <end position="120"/>
    </location>
</feature>
<dbReference type="Gene3D" id="1.20.1250.20">
    <property type="entry name" value="MFS general substrate transporter like domains"/>
    <property type="match status" value="1"/>
</dbReference>
<dbReference type="Pfam" id="PF20684">
    <property type="entry name" value="Fung_rhodopsin"/>
    <property type="match status" value="1"/>
</dbReference>
<feature type="transmembrane region" description="Helical" evidence="4">
    <location>
        <begin position="220"/>
        <end position="238"/>
    </location>
</feature>
<name>B8M9X2_TALSN</name>
<dbReference type="InterPro" id="IPR050375">
    <property type="entry name" value="MFS_TsgA-like"/>
</dbReference>
<reference evidence="7" key="1">
    <citation type="journal article" date="2015" name="Genome Announc.">
        <title>Genome sequence of the AIDS-associated pathogen Penicillium marneffei (ATCC18224) and its near taxonomic relative Talaromyces stipitatus (ATCC10500).</title>
        <authorList>
            <person name="Nierman W.C."/>
            <person name="Fedorova-Abrams N.D."/>
            <person name="Andrianopoulos A."/>
        </authorList>
    </citation>
    <scope>NUCLEOTIDE SEQUENCE [LARGE SCALE GENOMIC DNA]</scope>
    <source>
        <strain evidence="7">ATCC 10500 / CBS 375.48 / QM 6759 / NRRL 1006</strain>
    </source>
</reference>
<evidence type="ECO:0000313" key="6">
    <source>
        <dbReference type="EMBL" id="EED18124.1"/>
    </source>
</evidence>
<dbReference type="STRING" id="441959.B8M9X2"/>
<feature type="region of interest" description="Disordered" evidence="3">
    <location>
        <begin position="132"/>
        <end position="154"/>
    </location>
</feature>
<dbReference type="AlphaFoldDB" id="B8M9X2"/>
<evidence type="ECO:0000256" key="3">
    <source>
        <dbReference type="SAM" id="MobiDB-lite"/>
    </source>
</evidence>
<dbReference type="InterPro" id="IPR049326">
    <property type="entry name" value="Rhodopsin_dom_fungi"/>
</dbReference>
<protein>
    <recommendedName>
        <fullName evidence="5">Rhodopsin domain-containing protein</fullName>
    </recommendedName>
</protein>
<feature type="domain" description="Rhodopsin" evidence="5">
    <location>
        <begin position="2"/>
        <end position="88"/>
    </location>
</feature>
<proteinExistence type="predicted"/>
<evidence type="ECO:0000256" key="2">
    <source>
        <dbReference type="ARBA" id="ARBA00022475"/>
    </source>
</evidence>
<dbReference type="OrthoDB" id="546893at2759"/>
<keyword evidence="4" id="KW-0472">Membrane</keyword>